<keyword evidence="3" id="KW-1185">Reference proteome</keyword>
<protein>
    <submittedName>
        <fullName evidence="2">Uncharacterized protein</fullName>
    </submittedName>
</protein>
<feature type="region of interest" description="Disordered" evidence="1">
    <location>
        <begin position="164"/>
        <end position="238"/>
    </location>
</feature>
<proteinExistence type="predicted"/>
<evidence type="ECO:0000256" key="1">
    <source>
        <dbReference type="SAM" id="MobiDB-lite"/>
    </source>
</evidence>
<organism evidence="2 3">
    <name type="scientific">Streptomyces subrutilus</name>
    <dbReference type="NCBI Taxonomy" id="36818"/>
    <lineage>
        <taxon>Bacteria</taxon>
        <taxon>Bacillati</taxon>
        <taxon>Actinomycetota</taxon>
        <taxon>Actinomycetes</taxon>
        <taxon>Kitasatosporales</taxon>
        <taxon>Streptomycetaceae</taxon>
        <taxon>Streptomyces</taxon>
    </lineage>
</organism>
<accession>A0A1E5PYP9</accession>
<comment type="caution">
    <text evidence="2">The sequence shown here is derived from an EMBL/GenBank/DDBJ whole genome shotgun (WGS) entry which is preliminary data.</text>
</comment>
<evidence type="ECO:0000313" key="3">
    <source>
        <dbReference type="Proteomes" id="UP000095705"/>
    </source>
</evidence>
<evidence type="ECO:0000313" key="2">
    <source>
        <dbReference type="EMBL" id="OEJ34748.1"/>
    </source>
</evidence>
<dbReference type="EMBL" id="MEHK01000001">
    <property type="protein sequence ID" value="OEJ34748.1"/>
    <property type="molecule type" value="Genomic_DNA"/>
</dbReference>
<sequence length="238" mass="24818">MGMQKNARHQAPQDEWADGVLAWMGSQEEVDRALRDALRRSPSQREETLARMADALRGAAQGLTIPGCAAAAGVPERTLRGWLDIDAGFARALSAAHALAEAHGLRPGAAPPPAALQLVLNAIRKGATGPAAAGLVGISVRGFNRLRAEAPPLAALASAAQRARTAHASAGRRRRRLGAPSGRPEYRIVQLDDPILSPSNQPDASTGGLSEKPAQQGLGAESENGGPDGPLREMDLPR</sequence>
<reference evidence="2 3" key="1">
    <citation type="submission" date="2016-08" db="EMBL/GenBank/DDBJ databases">
        <title>The complete genome of Streptomyces subrutilus 10-1-1.</title>
        <authorList>
            <person name="Chen X."/>
        </authorList>
    </citation>
    <scope>NUCLEOTIDE SEQUENCE [LARGE SCALE GENOMIC DNA]</scope>
    <source>
        <strain evidence="2 3">10-1-1</strain>
    </source>
</reference>
<dbReference type="AlphaFoldDB" id="A0A1E5PYP9"/>
<feature type="compositionally biased region" description="Polar residues" evidence="1">
    <location>
        <begin position="197"/>
        <end position="208"/>
    </location>
</feature>
<dbReference type="Proteomes" id="UP000095705">
    <property type="component" value="Unassembled WGS sequence"/>
</dbReference>
<gene>
    <name evidence="2" type="ORF">BGK67_28465</name>
</gene>
<name>A0A1E5PYP9_9ACTN</name>